<dbReference type="NCBIfam" id="TIGR02385">
    <property type="entry name" value="RelE_StbE"/>
    <property type="match status" value="1"/>
</dbReference>
<dbReference type="InterPro" id="IPR035093">
    <property type="entry name" value="RelE/ParE_toxin_dom_sf"/>
</dbReference>
<evidence type="ECO:0000313" key="2">
    <source>
        <dbReference type="EMBL" id="GAN44767.1"/>
    </source>
</evidence>
<keyword evidence="4" id="KW-1185">Reference proteome</keyword>
<protein>
    <submittedName>
        <fullName evidence="3">Addiction module toxin</fullName>
    </submittedName>
</protein>
<reference evidence="2" key="1">
    <citation type="submission" date="2015-03" db="EMBL/GenBank/DDBJ databases">
        <title>Draft genome sequence of Mizugakiibacter sediminis skMP5.</title>
        <authorList>
            <person name="Watanabe T."/>
            <person name="Kojima H."/>
            <person name="Fukui M."/>
        </authorList>
    </citation>
    <scope>NUCLEOTIDE SEQUENCE</scope>
    <source>
        <strain evidence="2">SkMP5</strain>
    </source>
</reference>
<keyword evidence="1" id="KW-1277">Toxin-antitoxin system</keyword>
<dbReference type="SUPFAM" id="SSF143011">
    <property type="entry name" value="RelE-like"/>
    <property type="match status" value="1"/>
</dbReference>
<dbReference type="InterPro" id="IPR007712">
    <property type="entry name" value="RelE/ParE_toxin"/>
</dbReference>
<organism evidence="3">
    <name type="scientific">Mizugakiibacter sediminis</name>
    <dbReference type="NCBI Taxonomy" id="1475481"/>
    <lineage>
        <taxon>Bacteria</taxon>
        <taxon>Pseudomonadati</taxon>
        <taxon>Pseudomonadota</taxon>
        <taxon>Gammaproteobacteria</taxon>
        <taxon>Lysobacterales</taxon>
        <taxon>Rhodanobacteraceae</taxon>
        <taxon>Mizugakiibacter</taxon>
    </lineage>
</organism>
<reference evidence="3" key="2">
    <citation type="submission" date="2015-08" db="EMBL/GenBank/DDBJ databases">
        <title>Complete DNA Sequence of Pseudomonas syringae pv. actinidiae, the Causal Agent of Kiwifruit Canker Disease.</title>
        <authorList>
            <person name="Rikkerink E.H.A."/>
            <person name="Fineran P.C."/>
        </authorList>
    </citation>
    <scope>NUCLEOTIDE SEQUENCE</scope>
    <source>
        <strain evidence="3">SkMP5</strain>
    </source>
</reference>
<dbReference type="AlphaFoldDB" id="A0A0K8QP41"/>
<dbReference type="STRING" id="1475481.GCA_000953855_01998"/>
<sequence length="95" mass="11342">MWRIEEHRQVDKELSSGRVPLYILKRYEKWKDIAMLSGPQGLRAIKGFRDEALSGEWKGFRSSRLNEQWRVIYKVVADVLLVQVVRVTPHDYRRT</sequence>
<dbReference type="HOGENOM" id="CLU_185196_0_0_6"/>
<dbReference type="Gene3D" id="3.30.2310.20">
    <property type="entry name" value="RelE-like"/>
    <property type="match status" value="1"/>
</dbReference>
<gene>
    <name evidence="2" type="ORF">MBSD_1302</name>
    <name evidence="3" type="ORF">MBSD_n1955</name>
</gene>
<dbReference type="OrthoDB" id="9801102at2"/>
<dbReference type="EMBL" id="DF970222">
    <property type="protein sequence ID" value="GAP66644.1"/>
    <property type="molecule type" value="Genomic_DNA"/>
</dbReference>
<dbReference type="Proteomes" id="UP000253740">
    <property type="component" value="Unassembled WGS sequence"/>
</dbReference>
<name>A0A0K8QP41_9GAMM</name>
<evidence type="ECO:0000256" key="1">
    <source>
        <dbReference type="ARBA" id="ARBA00022649"/>
    </source>
</evidence>
<proteinExistence type="predicted"/>
<evidence type="ECO:0000313" key="4">
    <source>
        <dbReference type="Proteomes" id="UP000253740"/>
    </source>
</evidence>
<accession>A0A0K8QP41</accession>
<dbReference type="RefSeq" id="WP_062537235.1">
    <property type="nucleotide sequence ID" value="NZ_DF970222.1"/>
</dbReference>
<evidence type="ECO:0000313" key="3">
    <source>
        <dbReference type="EMBL" id="GAP66644.1"/>
    </source>
</evidence>
<dbReference type="EMBL" id="DF952378">
    <property type="protein sequence ID" value="GAN44767.1"/>
    <property type="molecule type" value="Genomic_DNA"/>
</dbReference>